<organism evidence="6 7">
    <name type="scientific">Halalkalibacter alkaliphilus</name>
    <dbReference type="NCBI Taxonomy" id="2917993"/>
    <lineage>
        <taxon>Bacteria</taxon>
        <taxon>Bacillati</taxon>
        <taxon>Bacillota</taxon>
        <taxon>Bacilli</taxon>
        <taxon>Bacillales</taxon>
        <taxon>Bacillaceae</taxon>
        <taxon>Halalkalibacter</taxon>
    </lineage>
</organism>
<proteinExistence type="predicted"/>
<dbReference type="PROSITE" id="PS51257">
    <property type="entry name" value="PROKAR_LIPOPROTEIN"/>
    <property type="match status" value="1"/>
</dbReference>
<keyword evidence="3" id="KW-0378">Hydrolase</keyword>
<keyword evidence="7" id="KW-1185">Reference proteome</keyword>
<comment type="caution">
    <text evidence="6">The sequence shown here is derived from an EMBL/GenBank/DDBJ whole genome shotgun (WGS) entry which is preliminary data.</text>
</comment>
<dbReference type="EMBL" id="JAKRYL010000005">
    <property type="protein sequence ID" value="MCL7746794.1"/>
    <property type="molecule type" value="Genomic_DNA"/>
</dbReference>
<dbReference type="InterPro" id="IPR016071">
    <property type="entry name" value="Staphylococal_nuclease_OB-fold"/>
</dbReference>
<evidence type="ECO:0000256" key="3">
    <source>
        <dbReference type="ARBA" id="ARBA00022801"/>
    </source>
</evidence>
<evidence type="ECO:0000256" key="1">
    <source>
        <dbReference type="ARBA" id="ARBA00022722"/>
    </source>
</evidence>
<evidence type="ECO:0000313" key="7">
    <source>
        <dbReference type="Proteomes" id="UP001139150"/>
    </source>
</evidence>
<sequence>MLKRKILFLAFALLLSACAPVESELPVEIVADDAAFFESDWILASVERVVDGDTIRIKDVNVDYVSDLNLVEELSEVGPSVRVRFLAVDTPEDTNVKQLYGRESTERVQELLGSGYVVIEIDENADFDRYDRLLGHIFTVDGVNVQEVLLREGLARVAYLYDDYKYVDDYFKAEAEALAEGLNVHSIEGYVTDRGFDMSVVE</sequence>
<dbReference type="GO" id="GO:0016787">
    <property type="term" value="F:hydrolase activity"/>
    <property type="evidence" value="ECO:0007669"/>
    <property type="project" value="UniProtKB-KW"/>
</dbReference>
<dbReference type="SUPFAM" id="SSF50199">
    <property type="entry name" value="Staphylococcal nuclease"/>
    <property type="match status" value="1"/>
</dbReference>
<dbReference type="GO" id="GO:0004519">
    <property type="term" value="F:endonuclease activity"/>
    <property type="evidence" value="ECO:0007669"/>
    <property type="project" value="UniProtKB-KW"/>
</dbReference>
<dbReference type="Proteomes" id="UP001139150">
    <property type="component" value="Unassembled WGS sequence"/>
</dbReference>
<dbReference type="RefSeq" id="WP_250095706.1">
    <property type="nucleotide sequence ID" value="NZ_JAKRYL010000005.1"/>
</dbReference>
<dbReference type="Gene3D" id="2.40.50.90">
    <property type="match status" value="1"/>
</dbReference>
<dbReference type="Pfam" id="PF00565">
    <property type="entry name" value="SNase"/>
    <property type="match status" value="1"/>
</dbReference>
<dbReference type="PANTHER" id="PTHR12302:SF3">
    <property type="entry name" value="SERINE_THREONINE-PROTEIN KINASE 31"/>
    <property type="match status" value="1"/>
</dbReference>
<dbReference type="AlphaFoldDB" id="A0A9X1ZWF1"/>
<dbReference type="PROSITE" id="PS50830">
    <property type="entry name" value="TNASE_3"/>
    <property type="match status" value="1"/>
</dbReference>
<feature type="signal peptide" evidence="4">
    <location>
        <begin position="1"/>
        <end position="19"/>
    </location>
</feature>
<dbReference type="InterPro" id="IPR035437">
    <property type="entry name" value="SNase_OB-fold_sf"/>
</dbReference>
<feature type="domain" description="TNase-like" evidence="5">
    <location>
        <begin position="40"/>
        <end position="187"/>
    </location>
</feature>
<evidence type="ECO:0000256" key="2">
    <source>
        <dbReference type="ARBA" id="ARBA00022759"/>
    </source>
</evidence>
<dbReference type="PANTHER" id="PTHR12302">
    <property type="entry name" value="EBNA2 BINDING PROTEIN P100"/>
    <property type="match status" value="1"/>
</dbReference>
<keyword evidence="4" id="KW-0732">Signal</keyword>
<dbReference type="SMART" id="SM00318">
    <property type="entry name" value="SNc"/>
    <property type="match status" value="1"/>
</dbReference>
<gene>
    <name evidence="6" type="ORF">MF646_06620</name>
</gene>
<accession>A0A9X1ZWF1</accession>
<name>A0A9X1ZWF1_9BACI</name>
<evidence type="ECO:0000256" key="4">
    <source>
        <dbReference type="SAM" id="SignalP"/>
    </source>
</evidence>
<reference evidence="6" key="1">
    <citation type="submission" date="2022-02" db="EMBL/GenBank/DDBJ databases">
        <title>Halalkalibacter sp. nov. isolated from Lonar Lake, India.</title>
        <authorList>
            <person name="Joshi A."/>
            <person name="Thite S."/>
            <person name="Lodha T."/>
        </authorList>
    </citation>
    <scope>NUCLEOTIDE SEQUENCE</scope>
    <source>
        <strain evidence="6">MEB205</strain>
    </source>
</reference>
<keyword evidence="2" id="KW-0255">Endonuclease</keyword>
<protein>
    <submittedName>
        <fullName evidence="6">Thermonuclease family protein</fullName>
    </submittedName>
</protein>
<evidence type="ECO:0000259" key="5">
    <source>
        <dbReference type="PROSITE" id="PS50830"/>
    </source>
</evidence>
<feature type="chain" id="PRO_5040751778" evidence="4">
    <location>
        <begin position="20"/>
        <end position="202"/>
    </location>
</feature>
<evidence type="ECO:0000313" key="6">
    <source>
        <dbReference type="EMBL" id="MCL7746794.1"/>
    </source>
</evidence>
<keyword evidence="1" id="KW-0540">Nuclease</keyword>